<dbReference type="EMBL" id="JBHUON010000017">
    <property type="protein sequence ID" value="MFD2865801.1"/>
    <property type="molecule type" value="Genomic_DNA"/>
</dbReference>
<dbReference type="Pfam" id="PF00512">
    <property type="entry name" value="HisKA"/>
    <property type="match status" value="1"/>
</dbReference>
<dbReference type="PRINTS" id="PR00344">
    <property type="entry name" value="BCTRLSENSOR"/>
</dbReference>
<feature type="domain" description="PAS" evidence="10">
    <location>
        <begin position="146"/>
        <end position="217"/>
    </location>
</feature>
<dbReference type="Pfam" id="PF08447">
    <property type="entry name" value="PAS_3"/>
    <property type="match status" value="1"/>
</dbReference>
<evidence type="ECO:0000256" key="4">
    <source>
        <dbReference type="ARBA" id="ARBA00022679"/>
    </source>
</evidence>
<dbReference type="SMART" id="SM00388">
    <property type="entry name" value="HisKA"/>
    <property type="match status" value="1"/>
</dbReference>
<protein>
    <recommendedName>
        <fullName evidence="2">histidine kinase</fullName>
        <ecNumber evidence="2">2.7.13.3</ecNumber>
    </recommendedName>
</protein>
<keyword evidence="13" id="KW-1185">Reference proteome</keyword>
<sequence>MKGPVAAETQGISDSEARYRALVAATSDVVYRMGADWSDIRELGSGDYLSDTKRPSRNWMPQDIHPLDQQMVKDAINEAIRDKKTYALEHRIMLTNGSLGWISSKAVPILNQQGELMEWFGAATDITPRKRMEQALQEARDEAQQHERLYETITSNTPDLIYVFNLDYTFHYANTALLNMWGKTWDEAIGKNLLANGYEPWHAEMHEREIDHIVATKEVVRGEVSFPHATLGRRVYDYILTPVINAQGQVVSVAGTTRDISDIKENERRKGDFISMVSHELKTPLTSATSYVQVAQKRAAEGGDNTTAAMLDRANKQHTKMTRMINGFLNVSRLESGKLQIDPQRFDLADLVADVQEEAESSFATHPIVFDVCPEVFLNADKEKIEQVFNNLISNAVKYSPAGTPINIACQLKDDLLQVSVKDAGPGIHADELPLLFDRYYRVKEVETKQISGFGIGLYLCAEIVKRHGGQIWAESEPGRGSIFHFSLPIAQ</sequence>
<keyword evidence="12" id="KW-0547">Nucleotide-binding</keyword>
<dbReference type="SUPFAM" id="SSF47384">
    <property type="entry name" value="Homodimeric domain of signal transducing histidine kinase"/>
    <property type="match status" value="1"/>
</dbReference>
<keyword evidence="4" id="KW-0808">Transferase</keyword>
<dbReference type="CDD" id="cd00075">
    <property type="entry name" value="HATPase"/>
    <property type="match status" value="1"/>
</dbReference>
<dbReference type="Proteomes" id="UP001597601">
    <property type="component" value="Unassembled WGS sequence"/>
</dbReference>
<comment type="catalytic activity">
    <reaction evidence="1">
        <text>ATP + protein L-histidine = ADP + protein N-phospho-L-histidine.</text>
        <dbReference type="EC" id="2.7.13.3"/>
    </reaction>
</comment>
<evidence type="ECO:0000256" key="5">
    <source>
        <dbReference type="ARBA" id="ARBA00022777"/>
    </source>
</evidence>
<feature type="domain" description="PAC" evidence="11">
    <location>
        <begin position="220"/>
        <end position="272"/>
    </location>
</feature>
<dbReference type="PROSITE" id="PS50112">
    <property type="entry name" value="PAS"/>
    <property type="match status" value="1"/>
</dbReference>
<evidence type="ECO:0000256" key="7">
    <source>
        <dbReference type="ARBA" id="ARBA00023136"/>
    </source>
</evidence>
<keyword evidence="3" id="KW-0597">Phosphoprotein</keyword>
<reference evidence="13" key="1">
    <citation type="journal article" date="2019" name="Int. J. Syst. Evol. Microbiol.">
        <title>The Global Catalogue of Microorganisms (GCM) 10K type strain sequencing project: providing services to taxonomists for standard genome sequencing and annotation.</title>
        <authorList>
            <consortium name="The Broad Institute Genomics Platform"/>
            <consortium name="The Broad Institute Genome Sequencing Center for Infectious Disease"/>
            <person name="Wu L."/>
            <person name="Ma J."/>
        </authorList>
    </citation>
    <scope>NUCLEOTIDE SEQUENCE [LARGE SCALE GENOMIC DNA]</scope>
    <source>
        <strain evidence="13">KCTC 52232</strain>
    </source>
</reference>
<dbReference type="InterPro" id="IPR005467">
    <property type="entry name" value="His_kinase_dom"/>
</dbReference>
<evidence type="ECO:0000313" key="12">
    <source>
        <dbReference type="EMBL" id="MFD2865801.1"/>
    </source>
</evidence>
<keyword evidence="8" id="KW-0175">Coiled coil</keyword>
<dbReference type="SMART" id="SM00091">
    <property type="entry name" value="PAS"/>
    <property type="match status" value="1"/>
</dbReference>
<dbReference type="InterPro" id="IPR036097">
    <property type="entry name" value="HisK_dim/P_sf"/>
</dbReference>
<dbReference type="InterPro" id="IPR001610">
    <property type="entry name" value="PAC"/>
</dbReference>
<dbReference type="InterPro" id="IPR003661">
    <property type="entry name" value="HisK_dim/P_dom"/>
</dbReference>
<dbReference type="InterPro" id="IPR004358">
    <property type="entry name" value="Sig_transdc_His_kin-like_C"/>
</dbReference>
<dbReference type="InterPro" id="IPR000014">
    <property type="entry name" value="PAS"/>
</dbReference>
<keyword evidence="6" id="KW-0902">Two-component regulatory system</keyword>
<dbReference type="Pfam" id="PF08448">
    <property type="entry name" value="PAS_4"/>
    <property type="match status" value="1"/>
</dbReference>
<gene>
    <name evidence="12" type="ORF">ACFSYC_13965</name>
</gene>
<dbReference type="Gene3D" id="3.30.565.10">
    <property type="entry name" value="Histidine kinase-like ATPase, C-terminal domain"/>
    <property type="match status" value="1"/>
</dbReference>
<evidence type="ECO:0000256" key="1">
    <source>
        <dbReference type="ARBA" id="ARBA00000085"/>
    </source>
</evidence>
<dbReference type="RefSeq" id="WP_377128793.1">
    <property type="nucleotide sequence ID" value="NZ_JBHUON010000017.1"/>
</dbReference>
<dbReference type="InterPro" id="IPR003594">
    <property type="entry name" value="HATPase_dom"/>
</dbReference>
<dbReference type="CDD" id="cd00130">
    <property type="entry name" value="PAS"/>
    <property type="match status" value="2"/>
</dbReference>
<evidence type="ECO:0000256" key="2">
    <source>
        <dbReference type="ARBA" id="ARBA00012438"/>
    </source>
</evidence>
<dbReference type="InterPro" id="IPR000700">
    <property type="entry name" value="PAS-assoc_C"/>
</dbReference>
<dbReference type="SUPFAM" id="SSF55874">
    <property type="entry name" value="ATPase domain of HSP90 chaperone/DNA topoisomerase II/histidine kinase"/>
    <property type="match status" value="1"/>
</dbReference>
<feature type="coiled-coil region" evidence="8">
    <location>
        <begin position="129"/>
        <end position="156"/>
    </location>
</feature>
<dbReference type="InterPro" id="IPR013656">
    <property type="entry name" value="PAS_4"/>
</dbReference>
<feature type="domain" description="PAC" evidence="11">
    <location>
        <begin position="86"/>
        <end position="138"/>
    </location>
</feature>
<dbReference type="PANTHER" id="PTHR45453:SF1">
    <property type="entry name" value="PHOSPHATE REGULON SENSOR PROTEIN PHOR"/>
    <property type="match status" value="1"/>
</dbReference>
<comment type="caution">
    <text evidence="12">The sequence shown here is derived from an EMBL/GenBank/DDBJ whole genome shotgun (WGS) entry which is preliminary data.</text>
</comment>
<dbReference type="EC" id="2.7.13.3" evidence="2"/>
<dbReference type="SUPFAM" id="SSF55785">
    <property type="entry name" value="PYP-like sensor domain (PAS domain)"/>
    <property type="match status" value="2"/>
</dbReference>
<dbReference type="SMART" id="SM00086">
    <property type="entry name" value="PAC"/>
    <property type="match status" value="2"/>
</dbReference>
<evidence type="ECO:0000313" key="13">
    <source>
        <dbReference type="Proteomes" id="UP001597601"/>
    </source>
</evidence>
<evidence type="ECO:0000259" key="10">
    <source>
        <dbReference type="PROSITE" id="PS50112"/>
    </source>
</evidence>
<keyword evidence="12" id="KW-0067">ATP-binding</keyword>
<feature type="domain" description="Histidine kinase" evidence="9">
    <location>
        <begin position="276"/>
        <end position="492"/>
    </location>
</feature>
<organism evidence="12 13">
    <name type="scientific">Mucilaginibacter antarcticus</name>
    <dbReference type="NCBI Taxonomy" id="1855725"/>
    <lineage>
        <taxon>Bacteria</taxon>
        <taxon>Pseudomonadati</taxon>
        <taxon>Bacteroidota</taxon>
        <taxon>Sphingobacteriia</taxon>
        <taxon>Sphingobacteriales</taxon>
        <taxon>Sphingobacteriaceae</taxon>
        <taxon>Mucilaginibacter</taxon>
    </lineage>
</organism>
<dbReference type="Gene3D" id="3.30.450.20">
    <property type="entry name" value="PAS domain"/>
    <property type="match status" value="2"/>
</dbReference>
<dbReference type="SMART" id="SM00387">
    <property type="entry name" value="HATPase_c"/>
    <property type="match status" value="1"/>
</dbReference>
<dbReference type="InterPro" id="IPR036890">
    <property type="entry name" value="HATPase_C_sf"/>
</dbReference>
<dbReference type="InterPro" id="IPR013655">
    <property type="entry name" value="PAS_fold_3"/>
</dbReference>
<evidence type="ECO:0000256" key="3">
    <source>
        <dbReference type="ARBA" id="ARBA00022553"/>
    </source>
</evidence>
<dbReference type="CDD" id="cd00082">
    <property type="entry name" value="HisKA"/>
    <property type="match status" value="1"/>
</dbReference>
<evidence type="ECO:0000259" key="11">
    <source>
        <dbReference type="PROSITE" id="PS50113"/>
    </source>
</evidence>
<name>A0ABW5XSK7_9SPHI</name>
<dbReference type="GO" id="GO:0005524">
    <property type="term" value="F:ATP binding"/>
    <property type="evidence" value="ECO:0007669"/>
    <property type="project" value="UniProtKB-KW"/>
</dbReference>
<keyword evidence="7" id="KW-0472">Membrane</keyword>
<dbReference type="PROSITE" id="PS50113">
    <property type="entry name" value="PAC"/>
    <property type="match status" value="2"/>
</dbReference>
<dbReference type="Gene3D" id="1.10.287.130">
    <property type="match status" value="1"/>
</dbReference>
<dbReference type="PANTHER" id="PTHR45453">
    <property type="entry name" value="PHOSPHATE REGULON SENSOR PROTEIN PHOR"/>
    <property type="match status" value="1"/>
</dbReference>
<dbReference type="Pfam" id="PF02518">
    <property type="entry name" value="HATPase_c"/>
    <property type="match status" value="1"/>
</dbReference>
<evidence type="ECO:0000259" key="9">
    <source>
        <dbReference type="PROSITE" id="PS50109"/>
    </source>
</evidence>
<accession>A0ABW5XSK7</accession>
<keyword evidence="5" id="KW-0418">Kinase</keyword>
<proteinExistence type="predicted"/>
<dbReference type="InterPro" id="IPR050351">
    <property type="entry name" value="BphY/WalK/GraS-like"/>
</dbReference>
<dbReference type="InterPro" id="IPR035965">
    <property type="entry name" value="PAS-like_dom_sf"/>
</dbReference>
<dbReference type="PROSITE" id="PS50109">
    <property type="entry name" value="HIS_KIN"/>
    <property type="match status" value="1"/>
</dbReference>
<evidence type="ECO:0000256" key="6">
    <source>
        <dbReference type="ARBA" id="ARBA00023012"/>
    </source>
</evidence>
<evidence type="ECO:0000256" key="8">
    <source>
        <dbReference type="SAM" id="Coils"/>
    </source>
</evidence>
<dbReference type="NCBIfam" id="TIGR00229">
    <property type="entry name" value="sensory_box"/>
    <property type="match status" value="2"/>
</dbReference>